<dbReference type="OrthoDB" id="6365737at2759"/>
<organism evidence="2 3">
    <name type="scientific">Bursaphelenchus okinawaensis</name>
    <dbReference type="NCBI Taxonomy" id="465554"/>
    <lineage>
        <taxon>Eukaryota</taxon>
        <taxon>Metazoa</taxon>
        <taxon>Ecdysozoa</taxon>
        <taxon>Nematoda</taxon>
        <taxon>Chromadorea</taxon>
        <taxon>Rhabditida</taxon>
        <taxon>Tylenchina</taxon>
        <taxon>Tylenchomorpha</taxon>
        <taxon>Aphelenchoidea</taxon>
        <taxon>Aphelenchoididae</taxon>
        <taxon>Bursaphelenchus</taxon>
    </lineage>
</organism>
<comment type="caution">
    <text evidence="2">The sequence shown here is derived from an EMBL/GenBank/DDBJ whole genome shotgun (WGS) entry which is preliminary data.</text>
</comment>
<feature type="compositionally biased region" description="Pro residues" evidence="1">
    <location>
        <begin position="11"/>
        <end position="20"/>
    </location>
</feature>
<proteinExistence type="predicted"/>
<reference evidence="2" key="1">
    <citation type="submission" date="2020-09" db="EMBL/GenBank/DDBJ databases">
        <authorList>
            <person name="Kikuchi T."/>
        </authorList>
    </citation>
    <scope>NUCLEOTIDE SEQUENCE</scope>
    <source>
        <strain evidence="2">SH1</strain>
    </source>
</reference>
<dbReference type="AlphaFoldDB" id="A0A811KKQ0"/>
<evidence type="ECO:0000313" key="3">
    <source>
        <dbReference type="Proteomes" id="UP000614601"/>
    </source>
</evidence>
<feature type="region of interest" description="Disordered" evidence="1">
    <location>
        <begin position="1"/>
        <end position="24"/>
    </location>
</feature>
<evidence type="ECO:0000256" key="1">
    <source>
        <dbReference type="SAM" id="MobiDB-lite"/>
    </source>
</evidence>
<keyword evidence="3" id="KW-1185">Reference proteome</keyword>
<dbReference type="EMBL" id="CAJFCW020000003">
    <property type="protein sequence ID" value="CAG9104530.1"/>
    <property type="molecule type" value="Genomic_DNA"/>
</dbReference>
<accession>A0A811KKQ0</accession>
<dbReference type="Proteomes" id="UP000783686">
    <property type="component" value="Unassembled WGS sequence"/>
</dbReference>
<dbReference type="EMBL" id="CAJFDH010000003">
    <property type="protein sequence ID" value="CAD5215664.1"/>
    <property type="molecule type" value="Genomic_DNA"/>
</dbReference>
<protein>
    <submittedName>
        <fullName evidence="2">Uncharacterized protein</fullName>
    </submittedName>
</protein>
<sequence length="113" mass="12669">MASPAFHSKPRPVPQFPPTPKTIIKPPRFYSNQSLIVPRSKPTGPTTESENNKECVCERPEAIVICRKCGSELLGRIQMSCPAHPRKMCLMDQRECPSTTCRSIALMEITLED</sequence>
<name>A0A811KKQ0_9BILA</name>
<dbReference type="Proteomes" id="UP000614601">
    <property type="component" value="Unassembled WGS sequence"/>
</dbReference>
<gene>
    <name evidence="2" type="ORF">BOKJ2_LOCUS6206</name>
</gene>
<evidence type="ECO:0000313" key="2">
    <source>
        <dbReference type="EMBL" id="CAD5215664.1"/>
    </source>
</evidence>